<proteinExistence type="predicted"/>
<organism evidence="2 3">
    <name type="scientific">Streptomyces atriruber</name>
    <dbReference type="NCBI Taxonomy" id="545121"/>
    <lineage>
        <taxon>Bacteria</taxon>
        <taxon>Bacillati</taxon>
        <taxon>Actinomycetota</taxon>
        <taxon>Actinomycetes</taxon>
        <taxon>Kitasatosporales</taxon>
        <taxon>Streptomycetaceae</taxon>
        <taxon>Streptomyces</taxon>
    </lineage>
</organism>
<dbReference type="PANTHER" id="PTHR24023">
    <property type="entry name" value="COLLAGEN ALPHA"/>
    <property type="match status" value="1"/>
</dbReference>
<gene>
    <name evidence="2" type="ORF">ABZ921_40495</name>
</gene>
<comment type="caution">
    <text evidence="2">The sequence shown here is derived from an EMBL/GenBank/DDBJ whole genome shotgun (WGS) entry which is preliminary data.</text>
</comment>
<dbReference type="RefSeq" id="WP_359358688.1">
    <property type="nucleotide sequence ID" value="NZ_JBEYXV010000034.1"/>
</dbReference>
<dbReference type="Proteomes" id="UP001551176">
    <property type="component" value="Unassembled WGS sequence"/>
</dbReference>
<feature type="region of interest" description="Disordered" evidence="1">
    <location>
        <begin position="123"/>
        <end position="191"/>
    </location>
</feature>
<dbReference type="PANTHER" id="PTHR24023:SF58">
    <property type="entry name" value="COLLAGEN ALPHA-1(II) CHAIN"/>
    <property type="match status" value="1"/>
</dbReference>
<feature type="compositionally biased region" description="Low complexity" evidence="1">
    <location>
        <begin position="132"/>
        <end position="164"/>
    </location>
</feature>
<dbReference type="InterPro" id="IPR008160">
    <property type="entry name" value="Collagen"/>
</dbReference>
<evidence type="ECO:0000256" key="1">
    <source>
        <dbReference type="SAM" id="MobiDB-lite"/>
    </source>
</evidence>
<reference evidence="2 3" key="1">
    <citation type="submission" date="2024-06" db="EMBL/GenBank/DDBJ databases">
        <title>The Natural Products Discovery Center: Release of the First 8490 Sequenced Strains for Exploring Actinobacteria Biosynthetic Diversity.</title>
        <authorList>
            <person name="Kalkreuter E."/>
            <person name="Kautsar S.A."/>
            <person name="Yang D."/>
            <person name="Bader C.D."/>
            <person name="Teijaro C.N."/>
            <person name="Fluegel L."/>
            <person name="Davis C.M."/>
            <person name="Simpson J.R."/>
            <person name="Lauterbach L."/>
            <person name="Steele A.D."/>
            <person name="Gui C."/>
            <person name="Meng S."/>
            <person name="Li G."/>
            <person name="Viehrig K."/>
            <person name="Ye F."/>
            <person name="Su P."/>
            <person name="Kiefer A.F."/>
            <person name="Nichols A."/>
            <person name="Cepeda A.J."/>
            <person name="Yan W."/>
            <person name="Fan B."/>
            <person name="Jiang Y."/>
            <person name="Adhikari A."/>
            <person name="Zheng C.-J."/>
            <person name="Schuster L."/>
            <person name="Cowan T.M."/>
            <person name="Smanski M.J."/>
            <person name="Chevrette M.G."/>
            <person name="De Carvalho L.P.S."/>
            <person name="Shen B."/>
        </authorList>
    </citation>
    <scope>NUCLEOTIDE SEQUENCE [LARGE SCALE GENOMIC DNA]</scope>
    <source>
        <strain evidence="2 3">NPDC046838</strain>
    </source>
</reference>
<protein>
    <recommendedName>
        <fullName evidence="4">Collagen-like protein</fullName>
    </recommendedName>
</protein>
<keyword evidence="3" id="KW-1185">Reference proteome</keyword>
<sequence length="338" mass="33713">MPLPDGMATVTLTGTYTHPDGTPMVGHVRLVPTAGQLVHADSGTTVQGPVRADFDNTGHVTVTVVANDADGINPSGGTYQLTLSFYDADTVSFPVRLLKATPTQKIAELTPVTADNGNYLIVQGPAGPAGPAGPKGDTGATGAQGPAGADGAPGAAGAKGDTGPQGPKGDQGDVGPQGPAGTSGTLIRTNDVRLTPGDVPLAASGSWTVVTSGSTTLAGSITAAVGDRIQAAPSFMRNGSGSFLDLVILNAAGSISRYFGTDSANPLSEGHPSYYPQAASFPGVPGTMQITVGAGEVDETGNATIALAYQGAGNETIYASPTYPWYLLLTNLGPEPPA</sequence>
<evidence type="ECO:0000313" key="3">
    <source>
        <dbReference type="Proteomes" id="UP001551176"/>
    </source>
</evidence>
<dbReference type="InterPro" id="IPR050149">
    <property type="entry name" value="Collagen_superfamily"/>
</dbReference>
<evidence type="ECO:0008006" key="4">
    <source>
        <dbReference type="Google" id="ProtNLM"/>
    </source>
</evidence>
<dbReference type="Pfam" id="PF01391">
    <property type="entry name" value="Collagen"/>
    <property type="match status" value="1"/>
</dbReference>
<dbReference type="EMBL" id="JBEYXV010000034">
    <property type="protein sequence ID" value="MEU6826924.1"/>
    <property type="molecule type" value="Genomic_DNA"/>
</dbReference>
<accession>A0ABV3C0Y5</accession>
<evidence type="ECO:0000313" key="2">
    <source>
        <dbReference type="EMBL" id="MEU6826924.1"/>
    </source>
</evidence>
<name>A0ABV3C0Y5_9ACTN</name>